<dbReference type="EMBL" id="SUMC01000019">
    <property type="protein sequence ID" value="TKA09812.1"/>
    <property type="molecule type" value="Genomic_DNA"/>
</dbReference>
<dbReference type="RefSeq" id="WP_136725415.1">
    <property type="nucleotide sequence ID" value="NZ_SUMC01000019.1"/>
</dbReference>
<dbReference type="OrthoDB" id="4247181at2"/>
<organism evidence="2 3">
    <name type="scientific">Actinacidiphila oryziradicis</name>
    <dbReference type="NCBI Taxonomy" id="2571141"/>
    <lineage>
        <taxon>Bacteria</taxon>
        <taxon>Bacillati</taxon>
        <taxon>Actinomycetota</taxon>
        <taxon>Actinomycetes</taxon>
        <taxon>Kitasatosporales</taxon>
        <taxon>Streptomycetaceae</taxon>
        <taxon>Actinacidiphila</taxon>
    </lineage>
</organism>
<reference evidence="2 3" key="1">
    <citation type="submission" date="2019-04" db="EMBL/GenBank/DDBJ databases">
        <title>Streptomyces oryziradicis sp. nov., a novel actinomycete isolated from rhizosphere soil of rice (Oryza sativa L.).</title>
        <authorList>
            <person name="Li C."/>
        </authorList>
    </citation>
    <scope>NUCLEOTIDE SEQUENCE [LARGE SCALE GENOMIC DNA]</scope>
    <source>
        <strain evidence="2 3">NEAU-C40</strain>
    </source>
</reference>
<feature type="compositionally biased region" description="Low complexity" evidence="1">
    <location>
        <begin position="135"/>
        <end position="147"/>
    </location>
</feature>
<accession>A0A4U0SJL5</accession>
<feature type="region of interest" description="Disordered" evidence="1">
    <location>
        <begin position="135"/>
        <end position="160"/>
    </location>
</feature>
<evidence type="ECO:0000256" key="1">
    <source>
        <dbReference type="SAM" id="MobiDB-lite"/>
    </source>
</evidence>
<proteinExistence type="predicted"/>
<gene>
    <name evidence="2" type="ORF">FCI23_20680</name>
</gene>
<evidence type="ECO:0000313" key="2">
    <source>
        <dbReference type="EMBL" id="TKA09812.1"/>
    </source>
</evidence>
<dbReference type="AlphaFoldDB" id="A0A4U0SJL5"/>
<sequence length="212" mass="21196">MSVDRLADAVREQLAPGPVLPLGEADDGTWITEHAAVVVLRRAAHGRAVGGGVRLAALRIGLAAGSGPGVPADAPPGSLPRRPLRIEAAFEASPERPLPDTADRLRHALWDSAREGIGLAVTVVDLTVTGLLDDGDTAGPGPAAAPAIESPSPGRPSAPGTVAVPGVARLTSRLGGFGSGVQIAVAAGYRPLDVARAVRATVGAPVVVTDIG</sequence>
<name>A0A4U0SJL5_9ACTN</name>
<dbReference type="Proteomes" id="UP000305778">
    <property type="component" value="Unassembled WGS sequence"/>
</dbReference>
<evidence type="ECO:0000313" key="3">
    <source>
        <dbReference type="Proteomes" id="UP000305778"/>
    </source>
</evidence>
<keyword evidence="3" id="KW-1185">Reference proteome</keyword>
<comment type="caution">
    <text evidence="2">The sequence shown here is derived from an EMBL/GenBank/DDBJ whole genome shotgun (WGS) entry which is preliminary data.</text>
</comment>
<protein>
    <submittedName>
        <fullName evidence="2">Nucleopolyhedrovirus P10 family protein</fullName>
    </submittedName>
</protein>